<feature type="domain" description="Zn(2)-C6 fungal-type" evidence="3">
    <location>
        <begin position="8"/>
        <end position="38"/>
    </location>
</feature>
<dbReference type="PROSITE" id="PS50048">
    <property type="entry name" value="ZN2_CY6_FUNGAL_2"/>
    <property type="match status" value="1"/>
</dbReference>
<sequence>MVTRSSLACLPCRSRHVKCDGKRPSCTRCDESGRLCNYAKSRRGGLSRAALTRLRQLAAAESRLVSNLIPATGPPAIPETRPESGVGASLDAIVAGVTQDSMPERPDPILLVPPTAQPNNLGDDALVDLYYKNFHKLHPVVLPRRHLVRLCQAPENQPSLVPLVAVMRLIGHLYGFREWPCLLQDAVKVCFSKASQTDPFMVQCRILYSIALFWYGHKNEAKDEMETAARLALGLEMFRCQFATEQGGEDLVLRECWRRTWWMLYIVNGYYAGTVGMLEFAVIDVEATVELPCEEFEYELGEIPEPKTLEDFDCREFSMSNVSFSSFAYLIGAARCVASAAPMALGIAPEDASLHMIHTADSILDGWLLLLPSSSKQIMDKSGEIDELMFQAKLLIHV</sequence>
<evidence type="ECO:0000256" key="1">
    <source>
        <dbReference type="ARBA" id="ARBA00022723"/>
    </source>
</evidence>
<comment type="caution">
    <text evidence="4">The sequence shown here is derived from an EMBL/GenBank/DDBJ whole genome shotgun (WGS) entry which is preliminary data.</text>
</comment>
<dbReference type="AlphaFoldDB" id="A0AAE1IE96"/>
<dbReference type="RefSeq" id="XP_062755410.1">
    <property type="nucleotide sequence ID" value="XM_062900144.1"/>
</dbReference>
<keyword evidence="2" id="KW-0539">Nucleus</keyword>
<dbReference type="InterPro" id="IPR001138">
    <property type="entry name" value="Zn2Cys6_DnaBD"/>
</dbReference>
<accession>A0AAE1IE96</accession>
<reference evidence="4" key="1">
    <citation type="submission" date="2023-11" db="EMBL/GenBank/DDBJ databases">
        <title>The genome sequences of three competitors of mushroom-forming fungi.</title>
        <authorList>
            <person name="Beijen E."/>
            <person name="Ohm R.A."/>
        </authorList>
    </citation>
    <scope>NUCLEOTIDE SEQUENCE</scope>
    <source>
        <strain evidence="4">CBS 100526</strain>
    </source>
</reference>
<dbReference type="PANTHER" id="PTHR47431">
    <property type="entry name" value="ZN(II)2CYS6 TRANSCRIPTION FACTOR (EUROFUNG)-RELATED"/>
    <property type="match status" value="1"/>
</dbReference>
<dbReference type="GeneID" id="87920049"/>
<dbReference type="InterPro" id="IPR036864">
    <property type="entry name" value="Zn2-C6_fun-type_DNA-bd_sf"/>
</dbReference>
<proteinExistence type="predicted"/>
<dbReference type="SUPFAM" id="SSF57701">
    <property type="entry name" value="Zn2/Cys6 DNA-binding domain"/>
    <property type="match status" value="1"/>
</dbReference>
<dbReference type="Pfam" id="PF00172">
    <property type="entry name" value="Zn_clus"/>
    <property type="match status" value="1"/>
</dbReference>
<dbReference type="PANTHER" id="PTHR47431:SF4">
    <property type="entry name" value="ZN(II)2CYS6 TRANSCRIPTION FACTOR (EUROFUNG)"/>
    <property type="match status" value="1"/>
</dbReference>
<dbReference type="EMBL" id="JAWRVG010000020">
    <property type="protein sequence ID" value="KAK4072933.1"/>
    <property type="molecule type" value="Genomic_DNA"/>
</dbReference>
<evidence type="ECO:0000313" key="5">
    <source>
        <dbReference type="Proteomes" id="UP001273209"/>
    </source>
</evidence>
<dbReference type="Proteomes" id="UP001273209">
    <property type="component" value="Unassembled WGS sequence"/>
</dbReference>
<keyword evidence="5" id="KW-1185">Reference proteome</keyword>
<dbReference type="GO" id="GO:0008270">
    <property type="term" value="F:zinc ion binding"/>
    <property type="evidence" value="ECO:0007669"/>
    <property type="project" value="InterPro"/>
</dbReference>
<evidence type="ECO:0000259" key="3">
    <source>
        <dbReference type="PROSITE" id="PS50048"/>
    </source>
</evidence>
<dbReference type="CDD" id="cd12148">
    <property type="entry name" value="fungal_TF_MHR"/>
    <property type="match status" value="1"/>
</dbReference>
<dbReference type="InterPro" id="IPR007219">
    <property type="entry name" value="XnlR_reg_dom"/>
</dbReference>
<gene>
    <name evidence="4" type="ORF">Triagg1_5610</name>
</gene>
<dbReference type="PROSITE" id="PS00463">
    <property type="entry name" value="ZN2_CY6_FUNGAL_1"/>
    <property type="match status" value="1"/>
</dbReference>
<dbReference type="Gene3D" id="4.10.240.10">
    <property type="entry name" value="Zn(2)-C6 fungal-type DNA-binding domain"/>
    <property type="match status" value="1"/>
</dbReference>
<name>A0AAE1IE96_9HYPO</name>
<evidence type="ECO:0000313" key="4">
    <source>
        <dbReference type="EMBL" id="KAK4072933.1"/>
    </source>
</evidence>
<protein>
    <submittedName>
        <fullName evidence="4">Transcriptional regulator family: Fungal Specific TF</fullName>
    </submittedName>
</protein>
<dbReference type="Pfam" id="PF04082">
    <property type="entry name" value="Fungal_trans"/>
    <property type="match status" value="1"/>
</dbReference>
<dbReference type="SMART" id="SM00066">
    <property type="entry name" value="GAL4"/>
    <property type="match status" value="1"/>
</dbReference>
<dbReference type="GO" id="GO:0000981">
    <property type="term" value="F:DNA-binding transcription factor activity, RNA polymerase II-specific"/>
    <property type="evidence" value="ECO:0007669"/>
    <property type="project" value="InterPro"/>
</dbReference>
<dbReference type="CDD" id="cd00067">
    <property type="entry name" value="GAL4"/>
    <property type="match status" value="1"/>
</dbReference>
<organism evidence="4 5">
    <name type="scientific">Trichoderma aggressivum f. europaeum</name>
    <dbReference type="NCBI Taxonomy" id="173218"/>
    <lineage>
        <taxon>Eukaryota</taxon>
        <taxon>Fungi</taxon>
        <taxon>Dikarya</taxon>
        <taxon>Ascomycota</taxon>
        <taxon>Pezizomycotina</taxon>
        <taxon>Sordariomycetes</taxon>
        <taxon>Hypocreomycetidae</taxon>
        <taxon>Hypocreales</taxon>
        <taxon>Hypocreaceae</taxon>
        <taxon>Trichoderma</taxon>
    </lineage>
</organism>
<keyword evidence="1" id="KW-0479">Metal-binding</keyword>
<evidence type="ECO:0000256" key="2">
    <source>
        <dbReference type="ARBA" id="ARBA00023242"/>
    </source>
</evidence>